<sequence>MLNKECLPQEQGSSKQGETRNVAMINGNKRMVEVEPPQARTELLKRSVLAESFLPINFGCVVHAFKSLEKDFGRIEYKDLGPRKCIFFFESVESRSMALRTKFMTEYFDEIIAYWGYKWSHSRRIWLELMGLPIHTWSKDNFGRIVEALDWKLMMLHDLTDECAFFSVARILIDCYQWQAIQEWIMVKCEEVVFDVYVKEFGAEVLNQQVHPDEKFNSDDSRDSAEPVPSKNMETSSGNTLEMEPTVLEDKANNPNVGDVPSHEDPINAMMGSVQVHRREEDCGDNNFEVEGIEIEETEGCKSEKNIGHWASHVSLEHFEPEAELQVNGVDHNLGLNRLFEKYVEKEAQLKLGNANQDLDLKNLFAGDLEQGSSSASTSCPFPPGFGPCTEEAHVHKEIMDGDIRVDNDPNEIRFQGAHALPSLIEGFDNKFQESEREEVELTRQICERRDFLQ</sequence>
<proteinExistence type="predicted"/>
<feature type="region of interest" description="Disordered" evidence="1">
    <location>
        <begin position="212"/>
        <end position="241"/>
    </location>
</feature>
<evidence type="ECO:0008006" key="4">
    <source>
        <dbReference type="Google" id="ProtNLM"/>
    </source>
</evidence>
<keyword evidence="3" id="KW-1185">Reference proteome</keyword>
<dbReference type="EMBL" id="JASCZI010030866">
    <property type="protein sequence ID" value="MED6125124.1"/>
    <property type="molecule type" value="Genomic_DNA"/>
</dbReference>
<protein>
    <recommendedName>
        <fullName evidence="4">DUF4283 domain-containing protein</fullName>
    </recommendedName>
</protein>
<evidence type="ECO:0000256" key="1">
    <source>
        <dbReference type="SAM" id="MobiDB-lite"/>
    </source>
</evidence>
<evidence type="ECO:0000313" key="2">
    <source>
        <dbReference type="EMBL" id="MED6125124.1"/>
    </source>
</evidence>
<accession>A0ABU6RMF5</accession>
<dbReference type="Proteomes" id="UP001341840">
    <property type="component" value="Unassembled WGS sequence"/>
</dbReference>
<feature type="compositionally biased region" description="Basic and acidic residues" evidence="1">
    <location>
        <begin position="212"/>
        <end position="225"/>
    </location>
</feature>
<organism evidence="2 3">
    <name type="scientific">Stylosanthes scabra</name>
    <dbReference type="NCBI Taxonomy" id="79078"/>
    <lineage>
        <taxon>Eukaryota</taxon>
        <taxon>Viridiplantae</taxon>
        <taxon>Streptophyta</taxon>
        <taxon>Embryophyta</taxon>
        <taxon>Tracheophyta</taxon>
        <taxon>Spermatophyta</taxon>
        <taxon>Magnoliopsida</taxon>
        <taxon>eudicotyledons</taxon>
        <taxon>Gunneridae</taxon>
        <taxon>Pentapetalae</taxon>
        <taxon>rosids</taxon>
        <taxon>fabids</taxon>
        <taxon>Fabales</taxon>
        <taxon>Fabaceae</taxon>
        <taxon>Papilionoideae</taxon>
        <taxon>50 kb inversion clade</taxon>
        <taxon>dalbergioids sensu lato</taxon>
        <taxon>Dalbergieae</taxon>
        <taxon>Pterocarpus clade</taxon>
        <taxon>Stylosanthes</taxon>
    </lineage>
</organism>
<feature type="region of interest" description="Disordered" evidence="1">
    <location>
        <begin position="1"/>
        <end position="20"/>
    </location>
</feature>
<evidence type="ECO:0000313" key="3">
    <source>
        <dbReference type="Proteomes" id="UP001341840"/>
    </source>
</evidence>
<comment type="caution">
    <text evidence="2">The sequence shown here is derived from an EMBL/GenBank/DDBJ whole genome shotgun (WGS) entry which is preliminary data.</text>
</comment>
<reference evidence="2 3" key="1">
    <citation type="journal article" date="2023" name="Plants (Basel)">
        <title>Bridging the Gap: Combining Genomics and Transcriptomics Approaches to Understand Stylosanthes scabra, an Orphan Legume from the Brazilian Caatinga.</title>
        <authorList>
            <person name="Ferreira-Neto J.R.C."/>
            <person name="da Silva M.D."/>
            <person name="Binneck E."/>
            <person name="de Melo N.F."/>
            <person name="da Silva R.H."/>
            <person name="de Melo A.L.T.M."/>
            <person name="Pandolfi V."/>
            <person name="Bustamante F.O."/>
            <person name="Brasileiro-Vidal A.C."/>
            <person name="Benko-Iseppon A.M."/>
        </authorList>
    </citation>
    <scope>NUCLEOTIDE SEQUENCE [LARGE SCALE GENOMIC DNA]</scope>
    <source>
        <tissue evidence="2">Leaves</tissue>
    </source>
</reference>
<gene>
    <name evidence="2" type="ORF">PIB30_065686</name>
</gene>
<name>A0ABU6RMF5_9FABA</name>